<reference evidence="2" key="1">
    <citation type="submission" date="2022-04" db="EMBL/GenBank/DDBJ databases">
        <title>A functionally conserved STORR gene fusion in Papaver species that diverged 16.8 million years ago.</title>
        <authorList>
            <person name="Catania T."/>
        </authorList>
    </citation>
    <scope>NUCLEOTIDE SEQUENCE</scope>
    <source>
        <strain evidence="2">S-188037</strain>
    </source>
</reference>
<proteinExistence type="predicted"/>
<accession>A0AAD4THF2</accession>
<dbReference type="Proteomes" id="UP001202328">
    <property type="component" value="Unassembled WGS sequence"/>
</dbReference>
<dbReference type="AlphaFoldDB" id="A0AAD4THF2"/>
<dbReference type="SUPFAM" id="SSF52047">
    <property type="entry name" value="RNI-like"/>
    <property type="match status" value="1"/>
</dbReference>
<dbReference type="EMBL" id="JAJJMB010001378">
    <property type="protein sequence ID" value="KAI3957148.1"/>
    <property type="molecule type" value="Genomic_DNA"/>
</dbReference>
<evidence type="ECO:0000313" key="2">
    <source>
        <dbReference type="EMBL" id="KAI3957148.1"/>
    </source>
</evidence>
<evidence type="ECO:0000313" key="3">
    <source>
        <dbReference type="Proteomes" id="UP001202328"/>
    </source>
</evidence>
<name>A0AAD4THF2_9MAGN</name>
<sequence length="356" mass="39324">MEKRDSRSLTSSLQNLSEKPSNKTLASRGSPLGVGKTVCDSLVRSCEKTKCPSLASLCLGVIGQHFEEIFECVGDVLASFPPDTKLALVAIAKRRKLLNDDVLISLADSSWDVLDLSGSNVSDLGLTKVSEMAKSLRTVDIRRCCEITAGGVSELVTHCRSLEILRCGGCVNSNLTARRSLKILKPKLKELHEDSWEDLNSLEISVVAESLRWLVWPEIDGESERILTKECPRILVNPKPSPPFGFRVLQVPREALPDVTLDDHIVKDINPKAWEVGGVPSNFLGHPPNINELPIAEKFRLAFVERAAKLALKEAKMAIKNAKLAEREWACSTEAKAVALERQVKGLVFRKTKRKK</sequence>
<keyword evidence="3" id="KW-1185">Reference proteome</keyword>
<organism evidence="2 3">
    <name type="scientific">Papaver atlanticum</name>
    <dbReference type="NCBI Taxonomy" id="357466"/>
    <lineage>
        <taxon>Eukaryota</taxon>
        <taxon>Viridiplantae</taxon>
        <taxon>Streptophyta</taxon>
        <taxon>Embryophyta</taxon>
        <taxon>Tracheophyta</taxon>
        <taxon>Spermatophyta</taxon>
        <taxon>Magnoliopsida</taxon>
        <taxon>Ranunculales</taxon>
        <taxon>Papaveraceae</taxon>
        <taxon>Papaveroideae</taxon>
        <taxon>Papaver</taxon>
    </lineage>
</organism>
<gene>
    <name evidence="2" type="ORF">MKW98_002775</name>
</gene>
<feature type="region of interest" description="Disordered" evidence="1">
    <location>
        <begin position="1"/>
        <end position="33"/>
    </location>
</feature>
<evidence type="ECO:0000256" key="1">
    <source>
        <dbReference type="SAM" id="MobiDB-lite"/>
    </source>
</evidence>
<comment type="caution">
    <text evidence="2">The sequence shown here is derived from an EMBL/GenBank/DDBJ whole genome shotgun (WGS) entry which is preliminary data.</text>
</comment>
<feature type="compositionally biased region" description="Polar residues" evidence="1">
    <location>
        <begin position="8"/>
        <end position="27"/>
    </location>
</feature>
<dbReference type="InterPro" id="IPR032675">
    <property type="entry name" value="LRR_dom_sf"/>
</dbReference>
<protein>
    <submittedName>
        <fullName evidence="2">Uncharacterized protein</fullName>
    </submittedName>
</protein>
<dbReference type="Gene3D" id="3.80.10.10">
    <property type="entry name" value="Ribonuclease Inhibitor"/>
    <property type="match status" value="1"/>
</dbReference>